<sequence length="336" mass="34361">MKPLTILLTLTSLLAGCGQTGRHTPAALTTISQATRTLPTGTSGGSTTAGGVTRTYEVYSPPTGTSKARPLVVMLHGCTQNPADFAAGTQMNALADVHNFVVLYPAQDSAANANKCWNWFEPAHQTRGLGEPAVIKAMVDQIRSVTAIDDRRVYVAGLSAGGAMSVIMAATYPDVFAASGVSAGLEYQAGTDLVSGVAAMSLGGPNPALQGTAAFRASGSQRQGVPSIIFHGTNDVTVAPVNGQQAAEQALQTADLADDGLDNDSISGAAAVTSEGAVAGGRSYTVTTYAGGQVELWKVNGMTHAWSGGNAAGSYTDSAGPDASAELWRFFSAHHR</sequence>
<dbReference type="RefSeq" id="WP_380037098.1">
    <property type="nucleotide sequence ID" value="NZ_JBHSEH010000005.1"/>
</dbReference>
<keyword evidence="1" id="KW-0732">Signal</keyword>
<dbReference type="InterPro" id="IPR050955">
    <property type="entry name" value="Plant_Biomass_Hydrol_Est"/>
</dbReference>
<comment type="caution">
    <text evidence="4">The sequence shown here is derived from an EMBL/GenBank/DDBJ whole genome shotgun (WGS) entry which is preliminary data.</text>
</comment>
<dbReference type="PROSITE" id="PS51257">
    <property type="entry name" value="PROKAR_LIPOPROTEIN"/>
    <property type="match status" value="1"/>
</dbReference>
<reference evidence="5" key="1">
    <citation type="journal article" date="2019" name="Int. J. Syst. Evol. Microbiol.">
        <title>The Global Catalogue of Microorganisms (GCM) 10K type strain sequencing project: providing services to taxonomists for standard genome sequencing and annotation.</title>
        <authorList>
            <consortium name="The Broad Institute Genomics Platform"/>
            <consortium name="The Broad Institute Genome Sequencing Center for Infectious Disease"/>
            <person name="Wu L."/>
            <person name="Ma J."/>
        </authorList>
    </citation>
    <scope>NUCLEOTIDE SEQUENCE [LARGE SCALE GENOMIC DNA]</scope>
    <source>
        <strain evidence="5">CCUG 56029</strain>
    </source>
</reference>
<keyword evidence="2 4" id="KW-0378">Hydrolase</keyword>
<dbReference type="Gene3D" id="3.40.50.1820">
    <property type="entry name" value="alpha/beta hydrolase"/>
    <property type="match status" value="1"/>
</dbReference>
<dbReference type="PANTHER" id="PTHR43037">
    <property type="entry name" value="UNNAMED PRODUCT-RELATED"/>
    <property type="match status" value="1"/>
</dbReference>
<dbReference type="NCBIfam" id="TIGR01840">
    <property type="entry name" value="esterase_phb"/>
    <property type="match status" value="1"/>
</dbReference>
<protein>
    <submittedName>
        <fullName evidence="4">Alpha/beta hydrolase family esterase</fullName>
    </submittedName>
</protein>
<dbReference type="InterPro" id="IPR010126">
    <property type="entry name" value="Esterase_phb"/>
</dbReference>
<dbReference type="Proteomes" id="UP001595998">
    <property type="component" value="Unassembled WGS sequence"/>
</dbReference>
<name>A0ABV8XJ39_9DEIO</name>
<evidence type="ECO:0000256" key="2">
    <source>
        <dbReference type="ARBA" id="ARBA00022801"/>
    </source>
</evidence>
<organism evidence="4 5">
    <name type="scientific">Deinococcus navajonensis</name>
    <dbReference type="NCBI Taxonomy" id="309884"/>
    <lineage>
        <taxon>Bacteria</taxon>
        <taxon>Thermotogati</taxon>
        <taxon>Deinococcota</taxon>
        <taxon>Deinococci</taxon>
        <taxon>Deinococcales</taxon>
        <taxon>Deinococcaceae</taxon>
        <taxon>Deinococcus</taxon>
    </lineage>
</organism>
<dbReference type="PANTHER" id="PTHR43037:SF1">
    <property type="entry name" value="BLL1128 PROTEIN"/>
    <property type="match status" value="1"/>
</dbReference>
<evidence type="ECO:0000256" key="3">
    <source>
        <dbReference type="SAM" id="MobiDB-lite"/>
    </source>
</evidence>
<feature type="region of interest" description="Disordered" evidence="3">
    <location>
        <begin position="35"/>
        <end position="54"/>
    </location>
</feature>
<dbReference type="GO" id="GO:0016787">
    <property type="term" value="F:hydrolase activity"/>
    <property type="evidence" value="ECO:0007669"/>
    <property type="project" value="UniProtKB-KW"/>
</dbReference>
<dbReference type="Pfam" id="PF10503">
    <property type="entry name" value="Esterase_PHB"/>
    <property type="match status" value="1"/>
</dbReference>
<dbReference type="InterPro" id="IPR029058">
    <property type="entry name" value="AB_hydrolase_fold"/>
</dbReference>
<evidence type="ECO:0000313" key="5">
    <source>
        <dbReference type="Proteomes" id="UP001595998"/>
    </source>
</evidence>
<gene>
    <name evidence="4" type="ORF">ACFOZ9_05065</name>
</gene>
<keyword evidence="5" id="KW-1185">Reference proteome</keyword>
<evidence type="ECO:0000256" key="1">
    <source>
        <dbReference type="ARBA" id="ARBA00022729"/>
    </source>
</evidence>
<accession>A0ABV8XJ39</accession>
<dbReference type="SUPFAM" id="SSF53474">
    <property type="entry name" value="alpha/beta-Hydrolases"/>
    <property type="match status" value="1"/>
</dbReference>
<dbReference type="EMBL" id="JBHSEH010000005">
    <property type="protein sequence ID" value="MFC4425574.1"/>
    <property type="molecule type" value="Genomic_DNA"/>
</dbReference>
<proteinExistence type="predicted"/>
<evidence type="ECO:0000313" key="4">
    <source>
        <dbReference type="EMBL" id="MFC4425574.1"/>
    </source>
</evidence>